<dbReference type="EMBL" id="JACHGT010000018">
    <property type="protein sequence ID" value="MBB6038696.1"/>
    <property type="molecule type" value="Genomic_DNA"/>
</dbReference>
<organism evidence="1 2">
    <name type="scientific">Phytomonospora endophytica</name>
    <dbReference type="NCBI Taxonomy" id="714109"/>
    <lineage>
        <taxon>Bacteria</taxon>
        <taxon>Bacillati</taxon>
        <taxon>Actinomycetota</taxon>
        <taxon>Actinomycetes</taxon>
        <taxon>Micromonosporales</taxon>
        <taxon>Micromonosporaceae</taxon>
        <taxon>Phytomonospora</taxon>
    </lineage>
</organism>
<reference evidence="1 2" key="1">
    <citation type="submission" date="2020-08" db="EMBL/GenBank/DDBJ databases">
        <title>Genomic Encyclopedia of Type Strains, Phase IV (KMG-IV): sequencing the most valuable type-strain genomes for metagenomic binning, comparative biology and taxonomic classification.</title>
        <authorList>
            <person name="Goeker M."/>
        </authorList>
    </citation>
    <scope>NUCLEOTIDE SEQUENCE [LARGE SCALE GENOMIC DNA]</scope>
    <source>
        <strain evidence="1 2">YIM 65646</strain>
    </source>
</reference>
<sequence length="47" mass="4811">MLHEALDALRAIADHDVPREAATTDANGGNRAGTVLDASSLAADHCP</sequence>
<proteinExistence type="predicted"/>
<comment type="caution">
    <text evidence="1">The sequence shown here is derived from an EMBL/GenBank/DDBJ whole genome shotgun (WGS) entry which is preliminary data.</text>
</comment>
<accession>A0A841FRL4</accession>
<gene>
    <name evidence="1" type="ORF">HNR73_006582</name>
</gene>
<keyword evidence="2" id="KW-1185">Reference proteome</keyword>
<protein>
    <submittedName>
        <fullName evidence="1">Uncharacterized protein</fullName>
    </submittedName>
</protein>
<dbReference type="Proteomes" id="UP000548476">
    <property type="component" value="Unassembled WGS sequence"/>
</dbReference>
<name>A0A841FRL4_9ACTN</name>
<dbReference type="AlphaFoldDB" id="A0A841FRL4"/>
<evidence type="ECO:0000313" key="1">
    <source>
        <dbReference type="EMBL" id="MBB6038696.1"/>
    </source>
</evidence>
<evidence type="ECO:0000313" key="2">
    <source>
        <dbReference type="Proteomes" id="UP000548476"/>
    </source>
</evidence>
<dbReference type="RefSeq" id="WP_184791485.1">
    <property type="nucleotide sequence ID" value="NZ_BONT01000060.1"/>
</dbReference>